<feature type="compositionally biased region" description="Polar residues" evidence="1">
    <location>
        <begin position="1"/>
        <end position="11"/>
    </location>
</feature>
<name>A0AAD5XTJ9_9FUNG</name>
<accession>A0AAD5XTJ9</accession>
<sequence>MPPATSANSRYGHSLYALSPDGNPRSPRASVPAQCAALQQLDHVSLLVGRGIGEETRWWTQPIAKESAAAPNDAAEEDKLEDEKNRDDSSLLFIPTDIFGGAFSTAAPNDDDDDDDDGSAPPPPPHLWLSFTNIDDLQHITTSSISRIVFDFSTWRYMKLAPPVLREWARILVPDGWLAFDAGLASVRLDSSAAAGTVSWDCDNPTHAVVADKSTWDAVVALLGRKSKSSLTRPSPAVTMVLPAPTIAPALPHPLMESLVASYTALFVSAGFDTPVLVQDADYPVRTRGYMRPWFKIAKTGVEEKKKTI</sequence>
<evidence type="ECO:0000256" key="1">
    <source>
        <dbReference type="SAM" id="MobiDB-lite"/>
    </source>
</evidence>
<dbReference type="Proteomes" id="UP001212152">
    <property type="component" value="Unassembled WGS sequence"/>
</dbReference>
<feature type="compositionally biased region" description="Acidic residues" evidence="1">
    <location>
        <begin position="109"/>
        <end position="118"/>
    </location>
</feature>
<proteinExistence type="predicted"/>
<dbReference type="AlphaFoldDB" id="A0AAD5XTJ9"/>
<keyword evidence="3" id="KW-1185">Reference proteome</keyword>
<gene>
    <name evidence="2" type="ORF">HDU87_001969</name>
</gene>
<protein>
    <submittedName>
        <fullName evidence="2">Uncharacterized protein</fullName>
    </submittedName>
</protein>
<comment type="caution">
    <text evidence="2">The sequence shown here is derived from an EMBL/GenBank/DDBJ whole genome shotgun (WGS) entry which is preliminary data.</text>
</comment>
<evidence type="ECO:0000313" key="3">
    <source>
        <dbReference type="Proteomes" id="UP001212152"/>
    </source>
</evidence>
<evidence type="ECO:0000313" key="2">
    <source>
        <dbReference type="EMBL" id="KAJ3180460.1"/>
    </source>
</evidence>
<feature type="region of interest" description="Disordered" evidence="1">
    <location>
        <begin position="104"/>
        <end position="125"/>
    </location>
</feature>
<dbReference type="EMBL" id="JADGJQ010000016">
    <property type="protein sequence ID" value="KAJ3180460.1"/>
    <property type="molecule type" value="Genomic_DNA"/>
</dbReference>
<reference evidence="2" key="1">
    <citation type="submission" date="2020-05" db="EMBL/GenBank/DDBJ databases">
        <title>Phylogenomic resolution of chytrid fungi.</title>
        <authorList>
            <person name="Stajich J.E."/>
            <person name="Amses K."/>
            <person name="Simmons R."/>
            <person name="Seto K."/>
            <person name="Myers J."/>
            <person name="Bonds A."/>
            <person name="Quandt C.A."/>
            <person name="Barry K."/>
            <person name="Liu P."/>
            <person name="Grigoriev I."/>
            <person name="Longcore J.E."/>
            <person name="James T.Y."/>
        </authorList>
    </citation>
    <scope>NUCLEOTIDE SEQUENCE</scope>
    <source>
        <strain evidence="2">JEL0379</strain>
    </source>
</reference>
<organism evidence="2 3">
    <name type="scientific">Geranomyces variabilis</name>
    <dbReference type="NCBI Taxonomy" id="109894"/>
    <lineage>
        <taxon>Eukaryota</taxon>
        <taxon>Fungi</taxon>
        <taxon>Fungi incertae sedis</taxon>
        <taxon>Chytridiomycota</taxon>
        <taxon>Chytridiomycota incertae sedis</taxon>
        <taxon>Chytridiomycetes</taxon>
        <taxon>Spizellomycetales</taxon>
        <taxon>Powellomycetaceae</taxon>
        <taxon>Geranomyces</taxon>
    </lineage>
</organism>
<feature type="region of interest" description="Disordered" evidence="1">
    <location>
        <begin position="1"/>
        <end position="33"/>
    </location>
</feature>
<feature type="region of interest" description="Disordered" evidence="1">
    <location>
        <begin position="63"/>
        <end position="87"/>
    </location>
</feature>